<dbReference type="RefSeq" id="WP_254022727.1">
    <property type="nucleotide sequence ID" value="NZ_CAKXZS010000001.1"/>
</dbReference>
<accession>A0ABN8JAU6</accession>
<dbReference type="EMBL" id="CAKXZS010000001">
    <property type="protein sequence ID" value="CAH2394158.1"/>
    <property type="molecule type" value="Genomic_DNA"/>
</dbReference>
<keyword evidence="1" id="KW-0812">Transmembrane</keyword>
<keyword evidence="1" id="KW-1133">Transmembrane helix</keyword>
<organism evidence="2 3">
    <name type="scientific">Mesorhizobium ventifaucium</name>
    <dbReference type="NCBI Taxonomy" id="666020"/>
    <lineage>
        <taxon>Bacteria</taxon>
        <taxon>Pseudomonadati</taxon>
        <taxon>Pseudomonadota</taxon>
        <taxon>Alphaproteobacteria</taxon>
        <taxon>Hyphomicrobiales</taxon>
        <taxon>Phyllobacteriaceae</taxon>
        <taxon>Mesorhizobium</taxon>
    </lineage>
</organism>
<keyword evidence="3" id="KW-1185">Reference proteome</keyword>
<evidence type="ECO:0000313" key="2">
    <source>
        <dbReference type="EMBL" id="CAH2394158.1"/>
    </source>
</evidence>
<comment type="caution">
    <text evidence="2">The sequence shown here is derived from an EMBL/GenBank/DDBJ whole genome shotgun (WGS) entry which is preliminary data.</text>
</comment>
<feature type="transmembrane region" description="Helical" evidence="1">
    <location>
        <begin position="349"/>
        <end position="370"/>
    </location>
</feature>
<feature type="transmembrane region" description="Helical" evidence="1">
    <location>
        <begin position="239"/>
        <end position="265"/>
    </location>
</feature>
<gene>
    <name evidence="2" type="ORF">MES4922_10071</name>
</gene>
<sequence length="379" mass="39795">MIGHSLWDRVPQKLRLGLVPILTTALLVQAGSQTATLLSCLSRGMPFCDNPSKLSVTDIQGLLILVNFVVVFWFAYRTLGELVTKPGPISLDVKVIGLGTAFLSSVEIYGYALRNGVPERLVFILPVIFFVFIVPFVLLRDTRASGNIDDPSETARQAYSALRQVVVAFVACAAATVAGSVYFVLLNEGLHFGATILTQPLLVAQEAWVFNPAILGMGWIPVLCMALKSDGSNPNVVPLGMTVNGASCLLIAPLLINAAIGIVLIGDGNILAAPGHASWALWLAKACLGAGLTVVFMAAFFFSKRFGLQAFSGVAAGAAIFAAAGALAGLATAGLRSGFGGDALWSTSAVIYAGGFVIAFLTGVAALRLMRRTFPDLTF</sequence>
<dbReference type="Proteomes" id="UP001152604">
    <property type="component" value="Unassembled WGS sequence"/>
</dbReference>
<evidence type="ECO:0000256" key="1">
    <source>
        <dbReference type="SAM" id="Phobius"/>
    </source>
</evidence>
<feature type="transmembrane region" description="Helical" evidence="1">
    <location>
        <begin position="59"/>
        <end position="79"/>
    </location>
</feature>
<name>A0ABN8JAU6_9HYPH</name>
<reference evidence="2" key="1">
    <citation type="submission" date="2022-03" db="EMBL/GenBank/DDBJ databases">
        <authorList>
            <person name="Brunel B."/>
        </authorList>
    </citation>
    <scope>NUCLEOTIDE SEQUENCE</scope>
    <source>
        <strain evidence="2">STM4922sample</strain>
    </source>
</reference>
<keyword evidence="1" id="KW-0472">Membrane</keyword>
<feature type="transmembrane region" description="Helical" evidence="1">
    <location>
        <begin position="165"/>
        <end position="187"/>
    </location>
</feature>
<feature type="transmembrane region" description="Helical" evidence="1">
    <location>
        <begin position="91"/>
        <end position="109"/>
    </location>
</feature>
<protein>
    <recommendedName>
        <fullName evidence="4">Integral membrane protein</fullName>
    </recommendedName>
</protein>
<feature type="transmembrane region" description="Helical" evidence="1">
    <location>
        <begin position="277"/>
        <end position="302"/>
    </location>
</feature>
<feature type="transmembrane region" description="Helical" evidence="1">
    <location>
        <begin position="314"/>
        <end position="337"/>
    </location>
</feature>
<proteinExistence type="predicted"/>
<feature type="transmembrane region" description="Helical" evidence="1">
    <location>
        <begin position="207"/>
        <end position="227"/>
    </location>
</feature>
<evidence type="ECO:0008006" key="4">
    <source>
        <dbReference type="Google" id="ProtNLM"/>
    </source>
</evidence>
<feature type="transmembrane region" description="Helical" evidence="1">
    <location>
        <begin position="121"/>
        <end position="139"/>
    </location>
</feature>
<evidence type="ECO:0000313" key="3">
    <source>
        <dbReference type="Proteomes" id="UP001152604"/>
    </source>
</evidence>